<proteinExistence type="predicted"/>
<accession>A0A067SHY8</accession>
<organism evidence="1 2">
    <name type="scientific">Galerina marginata (strain CBS 339.88)</name>
    <dbReference type="NCBI Taxonomy" id="685588"/>
    <lineage>
        <taxon>Eukaryota</taxon>
        <taxon>Fungi</taxon>
        <taxon>Dikarya</taxon>
        <taxon>Basidiomycota</taxon>
        <taxon>Agaricomycotina</taxon>
        <taxon>Agaricomycetes</taxon>
        <taxon>Agaricomycetidae</taxon>
        <taxon>Agaricales</taxon>
        <taxon>Agaricineae</taxon>
        <taxon>Strophariaceae</taxon>
        <taxon>Galerina</taxon>
    </lineage>
</organism>
<gene>
    <name evidence="1" type="ORF">GALMADRAFT_255827</name>
</gene>
<keyword evidence="2" id="KW-1185">Reference proteome</keyword>
<dbReference type="HOGENOM" id="CLU_2941901_0_0_1"/>
<evidence type="ECO:0000313" key="2">
    <source>
        <dbReference type="Proteomes" id="UP000027222"/>
    </source>
</evidence>
<protein>
    <submittedName>
        <fullName evidence="1">Uncharacterized protein</fullName>
    </submittedName>
</protein>
<name>A0A067SHY8_GALM3</name>
<dbReference type="EMBL" id="KL142401">
    <property type="protein sequence ID" value="KDR69632.1"/>
    <property type="molecule type" value="Genomic_DNA"/>
</dbReference>
<evidence type="ECO:0000313" key="1">
    <source>
        <dbReference type="EMBL" id="KDR69632.1"/>
    </source>
</evidence>
<reference evidence="2" key="1">
    <citation type="journal article" date="2014" name="Proc. Natl. Acad. Sci. U.S.A.">
        <title>Extensive sampling of basidiomycete genomes demonstrates inadequacy of the white-rot/brown-rot paradigm for wood decay fungi.</title>
        <authorList>
            <person name="Riley R."/>
            <person name="Salamov A.A."/>
            <person name="Brown D.W."/>
            <person name="Nagy L.G."/>
            <person name="Floudas D."/>
            <person name="Held B.W."/>
            <person name="Levasseur A."/>
            <person name="Lombard V."/>
            <person name="Morin E."/>
            <person name="Otillar R."/>
            <person name="Lindquist E.A."/>
            <person name="Sun H."/>
            <person name="LaButti K.M."/>
            <person name="Schmutz J."/>
            <person name="Jabbour D."/>
            <person name="Luo H."/>
            <person name="Baker S.E."/>
            <person name="Pisabarro A.G."/>
            <person name="Walton J.D."/>
            <person name="Blanchette R.A."/>
            <person name="Henrissat B."/>
            <person name="Martin F."/>
            <person name="Cullen D."/>
            <person name="Hibbett D.S."/>
            <person name="Grigoriev I.V."/>
        </authorList>
    </citation>
    <scope>NUCLEOTIDE SEQUENCE [LARGE SCALE GENOMIC DNA]</scope>
    <source>
        <strain evidence="2">CBS 339.88</strain>
    </source>
</reference>
<dbReference type="Proteomes" id="UP000027222">
    <property type="component" value="Unassembled WGS sequence"/>
</dbReference>
<sequence>MKLQLLPIITVLVVYYNYLVAAQPSFLTPVPCLICGEGCQCDVETATPQAKLPQITALAE</sequence>
<dbReference type="AlphaFoldDB" id="A0A067SHY8"/>